<dbReference type="Gene3D" id="3.40.50.720">
    <property type="entry name" value="NAD(P)-binding Rossmann-like Domain"/>
    <property type="match status" value="1"/>
</dbReference>
<organism evidence="5 6">
    <name type="scientific">Fusarium beomiforme</name>
    <dbReference type="NCBI Taxonomy" id="44412"/>
    <lineage>
        <taxon>Eukaryota</taxon>
        <taxon>Fungi</taxon>
        <taxon>Dikarya</taxon>
        <taxon>Ascomycota</taxon>
        <taxon>Pezizomycotina</taxon>
        <taxon>Sordariomycetes</taxon>
        <taxon>Hypocreomycetidae</taxon>
        <taxon>Hypocreales</taxon>
        <taxon>Nectriaceae</taxon>
        <taxon>Fusarium</taxon>
        <taxon>Fusarium burgessii species complex</taxon>
    </lineage>
</organism>
<feature type="domain" description="NmrA-like" evidence="4">
    <location>
        <begin position="24"/>
        <end position="333"/>
    </location>
</feature>
<sequence>MITPSNTPHVNMQVICFSSDIMVTVAVAGGTGKVGRTIVEAIVAAGEHKVAILSREAKLKENESLGNEIGASVLAVDIHNVEALTQLFEKHDIHTVISTLGMNGPEPIEIDIIHASEVSQATKRFISSDWGLPHTEEHALQANSANNKLRAQDELRKTNLEWTSIHVGFFLDFWGSPKSAAKSNLHTPSTFVDIKHRAAAIPGSGDVPVTFTYSRDVARLVAALLNLEKWEEATYIIGDKVTFNEMVKVAEEVTGDKFSVTYDSVEKLKKGELSELPGHEAMFARVPAPKVVMQKVMAAYGLWAESGGFNLDESKALNNVYPDIKTITVREFLQDAWGTRERSATTLAVVCQVQTIPAFVPGRSPMTSTICLTSLGRLNSSETSHLEISYSVDPDPLTAELTNQEPRSVTPAPPQAATQTPTVTNYNFRQSALNIKPFGLKPGGGYRQISPYRHSLQHHHHSLQYFKYNLKFEMKKFLLIALSATGVLAVQYSPSFPLLAVRQVVEVPCSEQNLKDCGTGCIQLDWTCCPSRAGGCPPTAYCEVGTNQQYGCCPNGSVCNGEGGGTTRGSTSTIVQGGGGAETQSPVLEGSSTAVIVPPPVDTATIPPVVPSPVDPVPVPGTPYPTPDTVIVNEGSSKKFSLAGILAGVAALIF</sequence>
<accession>A0A9P5AM46</accession>
<dbReference type="InterPro" id="IPR008030">
    <property type="entry name" value="NmrA-like"/>
</dbReference>
<name>A0A9P5AM46_9HYPO</name>
<dbReference type="InterPro" id="IPR051609">
    <property type="entry name" value="NmrA/Isoflavone_reductase-like"/>
</dbReference>
<dbReference type="PANTHER" id="PTHR47706:SF4">
    <property type="entry name" value="NMRA-LIKE DOMAIN-CONTAINING PROTEIN"/>
    <property type="match status" value="1"/>
</dbReference>
<comment type="caution">
    <text evidence="5">The sequence shown here is derived from an EMBL/GenBank/DDBJ whole genome shotgun (WGS) entry which is preliminary data.</text>
</comment>
<evidence type="ECO:0000313" key="5">
    <source>
        <dbReference type="EMBL" id="KAF4341029.1"/>
    </source>
</evidence>
<dbReference type="InterPro" id="IPR036291">
    <property type="entry name" value="NAD(P)-bd_dom_sf"/>
</dbReference>
<dbReference type="Pfam" id="PF05368">
    <property type="entry name" value="NmrA"/>
    <property type="match status" value="1"/>
</dbReference>
<evidence type="ECO:0000313" key="6">
    <source>
        <dbReference type="Proteomes" id="UP000730481"/>
    </source>
</evidence>
<protein>
    <submittedName>
        <fullName evidence="5">Isoflavone reductase like IRL</fullName>
    </submittedName>
</protein>
<evidence type="ECO:0000256" key="2">
    <source>
        <dbReference type="ARBA" id="ARBA00022857"/>
    </source>
</evidence>
<dbReference type="EMBL" id="PVQB02000206">
    <property type="protein sequence ID" value="KAF4341029.1"/>
    <property type="molecule type" value="Genomic_DNA"/>
</dbReference>
<dbReference type="CDD" id="cd05259">
    <property type="entry name" value="PCBER_SDR_a"/>
    <property type="match status" value="1"/>
</dbReference>
<keyword evidence="3" id="KW-0560">Oxidoreductase</keyword>
<dbReference type="OrthoDB" id="419598at2759"/>
<proteinExistence type="inferred from homology"/>
<dbReference type="Gene3D" id="3.90.25.10">
    <property type="entry name" value="UDP-galactose 4-epimerase, domain 1"/>
    <property type="match status" value="1"/>
</dbReference>
<dbReference type="InterPro" id="IPR045312">
    <property type="entry name" value="PCBER-like"/>
</dbReference>
<evidence type="ECO:0000259" key="4">
    <source>
        <dbReference type="Pfam" id="PF05368"/>
    </source>
</evidence>
<dbReference type="AlphaFoldDB" id="A0A9P5AM46"/>
<evidence type="ECO:0000256" key="3">
    <source>
        <dbReference type="ARBA" id="ARBA00023002"/>
    </source>
</evidence>
<keyword evidence="2" id="KW-0521">NADP</keyword>
<comment type="similarity">
    <text evidence="1">Belongs to the NmrA-type oxidoreductase family. Isoflavone reductase subfamily.</text>
</comment>
<reference evidence="5" key="1">
    <citation type="journal article" date="2017" name="Mycologia">
        <title>Fusarium algeriense, sp. nov., a novel toxigenic crown rot pathogen of durum wheat from Algeria is nested in the Fusarium burgessii species complex.</title>
        <authorList>
            <person name="Laraba I."/>
            <person name="Keddad A."/>
            <person name="Boureghda H."/>
            <person name="Abdallah N."/>
            <person name="Vaughan M.M."/>
            <person name="Proctor R.H."/>
            <person name="Busman M."/>
            <person name="O'Donnell K."/>
        </authorList>
    </citation>
    <scope>NUCLEOTIDE SEQUENCE</scope>
    <source>
        <strain evidence="5">NRRL 25174</strain>
    </source>
</reference>
<dbReference type="PANTHER" id="PTHR47706">
    <property type="entry name" value="NMRA-LIKE FAMILY PROTEIN"/>
    <property type="match status" value="1"/>
</dbReference>
<dbReference type="GO" id="GO:0016491">
    <property type="term" value="F:oxidoreductase activity"/>
    <property type="evidence" value="ECO:0007669"/>
    <property type="project" value="UniProtKB-KW"/>
</dbReference>
<dbReference type="SUPFAM" id="SSF51735">
    <property type="entry name" value="NAD(P)-binding Rossmann-fold domains"/>
    <property type="match status" value="1"/>
</dbReference>
<keyword evidence="6" id="KW-1185">Reference proteome</keyword>
<evidence type="ECO:0000256" key="1">
    <source>
        <dbReference type="ARBA" id="ARBA00005725"/>
    </source>
</evidence>
<dbReference type="Proteomes" id="UP000730481">
    <property type="component" value="Unassembled WGS sequence"/>
</dbReference>
<gene>
    <name evidence="5" type="ORF">FBEOM_5080</name>
</gene>
<reference evidence="5" key="2">
    <citation type="submission" date="2020-02" db="EMBL/GenBank/DDBJ databases">
        <title>Identification and distribution of gene clusters putatively required for synthesis of sphingolipid metabolism inhibitors in phylogenetically diverse species of the filamentous fungus Fusarium.</title>
        <authorList>
            <person name="Kim H.-S."/>
            <person name="Busman M."/>
            <person name="Brown D.W."/>
            <person name="Divon H."/>
            <person name="Uhlig S."/>
            <person name="Proctor R.H."/>
        </authorList>
    </citation>
    <scope>NUCLEOTIDE SEQUENCE</scope>
    <source>
        <strain evidence="5">NRRL 25174</strain>
    </source>
</reference>